<dbReference type="GO" id="GO:0003684">
    <property type="term" value="F:damaged DNA binding"/>
    <property type="evidence" value="ECO:0007669"/>
    <property type="project" value="UniProtKB-UniRule"/>
</dbReference>
<dbReference type="FunFam" id="1.10.1420.10:FF:000002">
    <property type="entry name" value="DNA mismatch repair protein MutS"/>
    <property type="match status" value="1"/>
</dbReference>
<dbReference type="InterPro" id="IPR036187">
    <property type="entry name" value="DNA_mismatch_repair_MutS_sf"/>
</dbReference>
<dbReference type="Gene3D" id="6.10.140.430">
    <property type="match status" value="1"/>
</dbReference>
<keyword evidence="7 9" id="KW-0234">DNA repair</keyword>
<dbReference type="InterPro" id="IPR005748">
    <property type="entry name" value="DNA_mismatch_repair_MutS"/>
</dbReference>
<dbReference type="AlphaFoldDB" id="A0A7Y0RDN9"/>
<evidence type="ECO:0000256" key="11">
    <source>
        <dbReference type="SAM" id="MobiDB-lite"/>
    </source>
</evidence>
<evidence type="ECO:0000259" key="12">
    <source>
        <dbReference type="PROSITE" id="PS00486"/>
    </source>
</evidence>
<dbReference type="Gene3D" id="3.30.420.110">
    <property type="entry name" value="MutS, connector domain"/>
    <property type="match status" value="1"/>
</dbReference>
<dbReference type="RefSeq" id="WP_135955477.1">
    <property type="nucleotide sequence ID" value="NZ_JABCKY010000003.1"/>
</dbReference>
<evidence type="ECO:0000256" key="1">
    <source>
        <dbReference type="ARBA" id="ARBA00006271"/>
    </source>
</evidence>
<dbReference type="HAMAP" id="MF_00096">
    <property type="entry name" value="MutS"/>
    <property type="match status" value="1"/>
</dbReference>
<reference evidence="13 14" key="1">
    <citation type="submission" date="2020-04" db="EMBL/GenBank/DDBJ databases">
        <title>Marinobacter oceani sp. nov., isolated from marine solar saltern.</title>
        <authorList>
            <person name="Chen X.-Y."/>
        </authorList>
    </citation>
    <scope>NUCLEOTIDE SEQUENCE [LARGE SCALE GENOMIC DNA]</scope>
    <source>
        <strain evidence="13 14">W62</strain>
    </source>
</reference>
<feature type="compositionally biased region" description="Low complexity" evidence="11">
    <location>
        <begin position="803"/>
        <end position="817"/>
    </location>
</feature>
<evidence type="ECO:0000256" key="7">
    <source>
        <dbReference type="ARBA" id="ARBA00023204"/>
    </source>
</evidence>
<dbReference type="Gene3D" id="3.40.1170.10">
    <property type="entry name" value="DNA repair protein MutS, domain I"/>
    <property type="match status" value="1"/>
</dbReference>
<dbReference type="OrthoDB" id="9802448at2"/>
<dbReference type="InterPro" id="IPR007860">
    <property type="entry name" value="DNA_mmatch_repair_MutS_con_dom"/>
</dbReference>
<dbReference type="FunFam" id="3.40.1170.10:FF:000001">
    <property type="entry name" value="DNA mismatch repair protein MutS"/>
    <property type="match status" value="1"/>
</dbReference>
<dbReference type="Pfam" id="PF05190">
    <property type="entry name" value="MutS_IV"/>
    <property type="match status" value="1"/>
</dbReference>
<dbReference type="InterPro" id="IPR007696">
    <property type="entry name" value="DNA_mismatch_repair_MutS_core"/>
</dbReference>
<dbReference type="NCBIfam" id="NF003810">
    <property type="entry name" value="PRK05399.1"/>
    <property type="match status" value="1"/>
</dbReference>
<dbReference type="InterPro" id="IPR017261">
    <property type="entry name" value="DNA_mismatch_repair_MutS/MSH"/>
</dbReference>
<dbReference type="GO" id="GO:0030983">
    <property type="term" value="F:mismatched DNA binding"/>
    <property type="evidence" value="ECO:0007669"/>
    <property type="project" value="InterPro"/>
</dbReference>
<evidence type="ECO:0000256" key="4">
    <source>
        <dbReference type="ARBA" id="ARBA00022763"/>
    </source>
</evidence>
<dbReference type="InterPro" id="IPR007695">
    <property type="entry name" value="DNA_mismatch_repair_MutS-lik_N"/>
</dbReference>
<dbReference type="Pfam" id="PF00488">
    <property type="entry name" value="MutS_V"/>
    <property type="match status" value="1"/>
</dbReference>
<comment type="function">
    <text evidence="8 9">This protein is involved in the repair of mismatches in DNA. It is possible that it carries out the mismatch recognition step. This protein has a weak ATPase activity.</text>
</comment>
<dbReference type="SUPFAM" id="SSF52540">
    <property type="entry name" value="P-loop containing nucleoside triphosphate hydrolases"/>
    <property type="match status" value="1"/>
</dbReference>
<dbReference type="NCBIfam" id="TIGR01070">
    <property type="entry name" value="mutS1"/>
    <property type="match status" value="1"/>
</dbReference>
<dbReference type="SUPFAM" id="SSF53150">
    <property type="entry name" value="DNA repair protein MutS, domain II"/>
    <property type="match status" value="1"/>
</dbReference>
<dbReference type="InterPro" id="IPR027417">
    <property type="entry name" value="P-loop_NTPase"/>
</dbReference>
<dbReference type="FunFam" id="3.40.50.300:FF:000283">
    <property type="entry name" value="DNA mismatch repair protein MutS"/>
    <property type="match status" value="1"/>
</dbReference>
<proteinExistence type="inferred from homology"/>
<evidence type="ECO:0000256" key="9">
    <source>
        <dbReference type="HAMAP-Rule" id="MF_00096"/>
    </source>
</evidence>
<feature type="domain" description="DNA mismatch repair proteins mutS family" evidence="12">
    <location>
        <begin position="691"/>
        <end position="707"/>
    </location>
</feature>
<dbReference type="Pfam" id="PF05192">
    <property type="entry name" value="MutS_III"/>
    <property type="match status" value="1"/>
</dbReference>
<dbReference type="InterPro" id="IPR045076">
    <property type="entry name" value="MutS"/>
</dbReference>
<dbReference type="Gene3D" id="1.10.1420.10">
    <property type="match status" value="2"/>
</dbReference>
<feature type="region of interest" description="Disordered" evidence="11">
    <location>
        <begin position="802"/>
        <end position="830"/>
    </location>
</feature>
<dbReference type="PROSITE" id="PS00486">
    <property type="entry name" value="DNA_MISMATCH_REPAIR_2"/>
    <property type="match status" value="1"/>
</dbReference>
<dbReference type="Proteomes" id="UP000567186">
    <property type="component" value="Unassembled WGS sequence"/>
</dbReference>
<dbReference type="PIRSF" id="PIRSF037677">
    <property type="entry name" value="DNA_mis_repair_Msh6"/>
    <property type="match status" value="1"/>
</dbReference>
<feature type="binding site" evidence="9">
    <location>
        <begin position="617"/>
        <end position="624"/>
    </location>
    <ligand>
        <name>ATP</name>
        <dbReference type="ChEBI" id="CHEBI:30616"/>
    </ligand>
</feature>
<dbReference type="PANTHER" id="PTHR11361">
    <property type="entry name" value="DNA MISMATCH REPAIR PROTEIN MUTS FAMILY MEMBER"/>
    <property type="match status" value="1"/>
</dbReference>
<evidence type="ECO:0000256" key="8">
    <source>
        <dbReference type="ARBA" id="ARBA00024647"/>
    </source>
</evidence>
<dbReference type="EMBL" id="JABCKY010000003">
    <property type="protein sequence ID" value="NMT64325.1"/>
    <property type="molecule type" value="Genomic_DNA"/>
</dbReference>
<name>A0A7Y0RDN9_9GAMM</name>
<keyword evidence="14" id="KW-1185">Reference proteome</keyword>
<evidence type="ECO:0000313" key="14">
    <source>
        <dbReference type="Proteomes" id="UP000567186"/>
    </source>
</evidence>
<organism evidence="13 14">
    <name type="scientific">Marinobacter orientalis</name>
    <dbReference type="NCBI Taxonomy" id="1928859"/>
    <lineage>
        <taxon>Bacteria</taxon>
        <taxon>Pseudomonadati</taxon>
        <taxon>Pseudomonadota</taxon>
        <taxon>Gammaproteobacteria</taxon>
        <taxon>Pseudomonadales</taxon>
        <taxon>Marinobacteraceae</taxon>
        <taxon>Marinobacter</taxon>
    </lineage>
</organism>
<dbReference type="SUPFAM" id="SSF55271">
    <property type="entry name" value="DNA repair protein MutS, domain I"/>
    <property type="match status" value="1"/>
</dbReference>
<evidence type="ECO:0000256" key="3">
    <source>
        <dbReference type="ARBA" id="ARBA00022741"/>
    </source>
</evidence>
<dbReference type="SUPFAM" id="SSF48334">
    <property type="entry name" value="DNA repair protein MutS, domain III"/>
    <property type="match status" value="1"/>
</dbReference>
<dbReference type="GO" id="GO:0005524">
    <property type="term" value="F:ATP binding"/>
    <property type="evidence" value="ECO:0007669"/>
    <property type="project" value="UniProtKB-UniRule"/>
</dbReference>
<dbReference type="InterPro" id="IPR036678">
    <property type="entry name" value="MutS_con_dom_sf"/>
</dbReference>
<keyword evidence="5 9" id="KW-0067">ATP-binding</keyword>
<dbReference type="Gene3D" id="3.40.50.300">
    <property type="entry name" value="P-loop containing nucleotide triphosphate hydrolases"/>
    <property type="match status" value="1"/>
</dbReference>
<dbReference type="InterPro" id="IPR000432">
    <property type="entry name" value="DNA_mismatch_repair_MutS_C"/>
</dbReference>
<evidence type="ECO:0000256" key="6">
    <source>
        <dbReference type="ARBA" id="ARBA00023125"/>
    </source>
</evidence>
<keyword evidence="4 9" id="KW-0227">DNA damage</keyword>
<dbReference type="Pfam" id="PF01624">
    <property type="entry name" value="MutS_I"/>
    <property type="match status" value="1"/>
</dbReference>
<dbReference type="GO" id="GO:0006298">
    <property type="term" value="P:mismatch repair"/>
    <property type="evidence" value="ECO:0007669"/>
    <property type="project" value="UniProtKB-UniRule"/>
</dbReference>
<dbReference type="SMART" id="SM00533">
    <property type="entry name" value="MUTSd"/>
    <property type="match status" value="1"/>
</dbReference>
<dbReference type="GO" id="GO:0005829">
    <property type="term" value="C:cytosol"/>
    <property type="evidence" value="ECO:0007669"/>
    <property type="project" value="TreeGrafter"/>
</dbReference>
<evidence type="ECO:0000256" key="2">
    <source>
        <dbReference type="ARBA" id="ARBA00021982"/>
    </source>
</evidence>
<keyword evidence="3 9" id="KW-0547">Nucleotide-binding</keyword>
<evidence type="ECO:0000313" key="13">
    <source>
        <dbReference type="EMBL" id="NMT64325.1"/>
    </source>
</evidence>
<comment type="similarity">
    <text evidence="1 9 10">Belongs to the DNA mismatch repair MutS family.</text>
</comment>
<dbReference type="CDD" id="cd03284">
    <property type="entry name" value="ABC_MutS1"/>
    <property type="match status" value="1"/>
</dbReference>
<dbReference type="Pfam" id="PF05188">
    <property type="entry name" value="MutS_II"/>
    <property type="match status" value="1"/>
</dbReference>
<dbReference type="SMART" id="SM00534">
    <property type="entry name" value="MUTSac"/>
    <property type="match status" value="1"/>
</dbReference>
<dbReference type="InterPro" id="IPR016151">
    <property type="entry name" value="DNA_mismatch_repair_MutS_N"/>
</dbReference>
<comment type="caution">
    <text evidence="13">The sequence shown here is derived from an EMBL/GenBank/DDBJ whole genome shotgun (WGS) entry which is preliminary data.</text>
</comment>
<dbReference type="PANTHER" id="PTHR11361:SF34">
    <property type="entry name" value="DNA MISMATCH REPAIR PROTEIN MSH1, MITOCHONDRIAL"/>
    <property type="match status" value="1"/>
</dbReference>
<accession>A0A7Y0RDN9</accession>
<keyword evidence="6 9" id="KW-0238">DNA-binding</keyword>
<protein>
    <recommendedName>
        <fullName evidence="2 9">DNA mismatch repair protein MutS</fullName>
    </recommendedName>
</protein>
<sequence length="877" mass="97885">MSAAQTDLSQHTPMMRQYLKIKGEHPDELVFYRMGDFYELFYDDARKAAELMDITLTARGQSGGSPIPMAGIPYHSAEGYIARLVRAGQSIAICEQIGDPATSKGPVDRQVVRIVTPGTLSDDAFLEDRRDNLLVAIYSHREQFGFASLDISSGRFTVSELDDLESLQGELQRLRPAEILVSEEFPYQEVLEGYTGIRRQGPWLFESDTAHRVLTQQLQVRDLTGFGCDDLTLAICAAGCLLQYAKETQRTALPHIRKLSRERREEAVILDATSRRNLEIDTNLMGGTQHTLAWVMDRTATAMGSRQLRRWLNRPLRDVTVVGQRQQAVSALLEGFHYEPVHDLLKSIGDIERVLARVALRSARPRDLARLRDAFQALPDLQDGLKPVNSHYIVKLATTINEYPELADLLERAIIDNPPVVIRDGGVVREGFDEELDELRNISENAGQFLLDVETRERERTGISTLKVGYNRVHGYYIEITRAQSGQAPVDYIRRQTLKNAERFITPELKEFEDKALSARSRSLAREKALYDEVLEAVAAELAPLQDAAQALAELDVLSNFAERATSLRFSAPEFSENPGFDIEEGRHPVVEQLLSDPYVPNDLLMDDQRRMLVITGPNMGGKSTYMRQAALIALLAYTGSFVPANRVIIGPVDRIFTRMGSSDDIAGGRSTFMVEMTETANILHNATEHSLVLMDEVGRGTSTFDGLSLAWATADHLAKHIRCYTLFATHYFELTQLADELEHAVNVHLTATEHDDSIVFLHNVHDGPASQSYGLQVAKLAGVPQDVIRNARQQLSHLEGNAAPASPVPVQVATSATEPGKRKRRARVSEPVLQGDMFASLEPSRVEETLAELDVDGLTPRDALNRLYELKELLKK</sequence>
<evidence type="ECO:0000256" key="5">
    <source>
        <dbReference type="ARBA" id="ARBA00022840"/>
    </source>
</evidence>
<gene>
    <name evidence="9 13" type="primary">mutS</name>
    <name evidence="13" type="ORF">HIU99_12020</name>
</gene>
<evidence type="ECO:0000256" key="10">
    <source>
        <dbReference type="RuleBase" id="RU003756"/>
    </source>
</evidence>
<dbReference type="GO" id="GO:0140664">
    <property type="term" value="F:ATP-dependent DNA damage sensor activity"/>
    <property type="evidence" value="ECO:0007669"/>
    <property type="project" value="InterPro"/>
</dbReference>
<dbReference type="InterPro" id="IPR007861">
    <property type="entry name" value="DNA_mismatch_repair_MutS_clamp"/>
</dbReference>